<keyword evidence="6" id="KW-1185">Reference proteome</keyword>
<dbReference type="SUPFAM" id="SSF69593">
    <property type="entry name" value="Glycerol-3-phosphate (1)-acyltransferase"/>
    <property type="match status" value="1"/>
</dbReference>
<proteinExistence type="predicted"/>
<keyword evidence="5" id="KW-0378">Hydrolase</keyword>
<protein>
    <submittedName>
        <fullName evidence="5">HAD-IB family hydrolase</fullName>
    </submittedName>
</protein>
<dbReference type="NCBIfam" id="TIGR01488">
    <property type="entry name" value="HAD-SF-IB"/>
    <property type="match status" value="1"/>
</dbReference>
<feature type="domain" description="Phospholipid/glycerol acyltransferase" evidence="4">
    <location>
        <begin position="264"/>
        <end position="383"/>
    </location>
</feature>
<dbReference type="KEGG" id="atq:GH723_08260"/>
<evidence type="ECO:0000256" key="3">
    <source>
        <dbReference type="SAM" id="MobiDB-lite"/>
    </source>
</evidence>
<dbReference type="InterPro" id="IPR006385">
    <property type="entry name" value="HAD_hydro_SerB1"/>
</dbReference>
<dbReference type="NCBIfam" id="TIGR01490">
    <property type="entry name" value="HAD-SF-IB-hyp1"/>
    <property type="match status" value="1"/>
</dbReference>
<evidence type="ECO:0000256" key="2">
    <source>
        <dbReference type="ARBA" id="ARBA00023315"/>
    </source>
</evidence>
<dbReference type="GO" id="GO:0016787">
    <property type="term" value="F:hydrolase activity"/>
    <property type="evidence" value="ECO:0007669"/>
    <property type="project" value="UniProtKB-KW"/>
</dbReference>
<evidence type="ECO:0000259" key="4">
    <source>
        <dbReference type="SMART" id="SM00563"/>
    </source>
</evidence>
<dbReference type="Gene3D" id="1.20.1440.100">
    <property type="entry name" value="SG protein - dephosphorylation function"/>
    <property type="match status" value="1"/>
</dbReference>
<dbReference type="GO" id="GO:0006654">
    <property type="term" value="P:phosphatidic acid biosynthetic process"/>
    <property type="evidence" value="ECO:0007669"/>
    <property type="project" value="TreeGrafter"/>
</dbReference>
<dbReference type="AlphaFoldDB" id="A0A5Q2RLY6"/>
<evidence type="ECO:0000313" key="6">
    <source>
        <dbReference type="Proteomes" id="UP000334019"/>
    </source>
</evidence>
<reference evidence="5 6" key="1">
    <citation type="submission" date="2019-11" db="EMBL/GenBank/DDBJ databases">
        <authorList>
            <person name="He Y."/>
        </authorList>
    </citation>
    <scope>NUCLEOTIDE SEQUENCE [LARGE SCALE GENOMIC DNA]</scope>
    <source>
        <strain evidence="5 6">SCSIO 58843</strain>
    </source>
</reference>
<dbReference type="InterPro" id="IPR036412">
    <property type="entry name" value="HAD-like_sf"/>
</dbReference>
<dbReference type="InterPro" id="IPR002123">
    <property type="entry name" value="Plipid/glycerol_acylTrfase"/>
</dbReference>
<feature type="region of interest" description="Disordered" evidence="3">
    <location>
        <begin position="442"/>
        <end position="471"/>
    </location>
</feature>
<dbReference type="GO" id="GO:0003841">
    <property type="term" value="F:1-acylglycerol-3-phosphate O-acyltransferase activity"/>
    <property type="evidence" value="ECO:0007669"/>
    <property type="project" value="TreeGrafter"/>
</dbReference>
<keyword evidence="2" id="KW-0012">Acyltransferase</keyword>
<dbReference type="RefSeq" id="WP_153759205.1">
    <property type="nucleotide sequence ID" value="NZ_CP045851.1"/>
</dbReference>
<dbReference type="PANTHER" id="PTHR10434:SF11">
    <property type="entry name" value="1-ACYL-SN-GLYCEROL-3-PHOSPHATE ACYLTRANSFERASE"/>
    <property type="match status" value="1"/>
</dbReference>
<evidence type="ECO:0000313" key="5">
    <source>
        <dbReference type="EMBL" id="QGG95097.1"/>
    </source>
</evidence>
<dbReference type="Gene3D" id="3.40.50.1000">
    <property type="entry name" value="HAD superfamily/HAD-like"/>
    <property type="match status" value="1"/>
</dbReference>
<sequence>MARDAAIFDLDRTLLAGASGPVITQHLRLAGVLPERSIPGEGAIYRIFDIVGENRPTMMITRQAARAAAGWAVDDVRAAGEAAAEVLADRVPHRARTEIARHREEGRLLVLATTTPHDLIEPLARRLGIDAVVATRYAAREGTYTGGIEGEFVWGRGKERAVRSWAAESDVDLARSHAYSDSWYDVPLLGTVGHPHAVNPDPRLLAYAAARRWPIEHFDVPPGIPKLLGVEPQRALLALTRPEMFPYARFRFEGVEHIPRTGPALVVANHRSYFDVVALGLTFGRAGRAVRFLGKRELFDVPVAGPLLRALGGIQVDRGSGSAAPLQAAEAALAAGDLVAILPQGTIPRGPAFFDPELQGRHGAARLAATTGVPVVPVGLWGTERVWPRSSRVPEAWNVLHPPTVSVTVGAALDPLPPEALQDLDGATRSMMAAIVDLLPDEARQRHEPTAEELARTYPPGAGPAGDAPEG</sequence>
<dbReference type="CDD" id="cd07989">
    <property type="entry name" value="LPLAT_AGPAT-like"/>
    <property type="match status" value="1"/>
</dbReference>
<dbReference type="EMBL" id="CP045851">
    <property type="protein sequence ID" value="QGG95097.1"/>
    <property type="molecule type" value="Genomic_DNA"/>
</dbReference>
<dbReference type="SUPFAM" id="SSF56784">
    <property type="entry name" value="HAD-like"/>
    <property type="match status" value="1"/>
</dbReference>
<accession>A0A5Q2RLY6</accession>
<dbReference type="SMART" id="SM00563">
    <property type="entry name" value="PlsC"/>
    <property type="match status" value="1"/>
</dbReference>
<dbReference type="Pfam" id="PF12710">
    <property type="entry name" value="HAD"/>
    <property type="match status" value="1"/>
</dbReference>
<name>A0A5Q2RLY6_9ACTN</name>
<dbReference type="InterPro" id="IPR023214">
    <property type="entry name" value="HAD_sf"/>
</dbReference>
<keyword evidence="1" id="KW-0808">Transferase</keyword>
<dbReference type="Pfam" id="PF01553">
    <property type="entry name" value="Acyltransferase"/>
    <property type="match status" value="1"/>
</dbReference>
<evidence type="ECO:0000256" key="1">
    <source>
        <dbReference type="ARBA" id="ARBA00022679"/>
    </source>
</evidence>
<feature type="compositionally biased region" description="Basic and acidic residues" evidence="3">
    <location>
        <begin position="442"/>
        <end position="455"/>
    </location>
</feature>
<dbReference type="Proteomes" id="UP000334019">
    <property type="component" value="Chromosome"/>
</dbReference>
<organism evidence="5 6">
    <name type="scientific">Actinomarinicola tropica</name>
    <dbReference type="NCBI Taxonomy" id="2789776"/>
    <lineage>
        <taxon>Bacteria</taxon>
        <taxon>Bacillati</taxon>
        <taxon>Actinomycetota</taxon>
        <taxon>Acidimicrobiia</taxon>
        <taxon>Acidimicrobiales</taxon>
        <taxon>Iamiaceae</taxon>
        <taxon>Actinomarinicola</taxon>
    </lineage>
</organism>
<dbReference type="PANTHER" id="PTHR10434">
    <property type="entry name" value="1-ACYL-SN-GLYCEROL-3-PHOSPHATE ACYLTRANSFERASE"/>
    <property type="match status" value="1"/>
</dbReference>
<gene>
    <name evidence="5" type="ORF">GH723_08260</name>
</gene>